<gene>
    <name evidence="2" type="ORF">GCM10007872_08670</name>
</gene>
<proteinExistence type="predicted"/>
<name>A0AA37SF66_9PROT</name>
<dbReference type="AlphaFoldDB" id="A0AA37SF66"/>
<evidence type="ECO:0000256" key="1">
    <source>
        <dbReference type="SAM" id="MobiDB-lite"/>
    </source>
</evidence>
<dbReference type="Proteomes" id="UP001156708">
    <property type="component" value="Unassembled WGS sequence"/>
</dbReference>
<keyword evidence="3" id="KW-1185">Reference proteome</keyword>
<organism evidence="2 3">
    <name type="scientific">Gluconobacter sphaericus NBRC 12467</name>
    <dbReference type="NCBI Taxonomy" id="1307951"/>
    <lineage>
        <taxon>Bacteria</taxon>
        <taxon>Pseudomonadati</taxon>
        <taxon>Pseudomonadota</taxon>
        <taxon>Alphaproteobacteria</taxon>
        <taxon>Acetobacterales</taxon>
        <taxon>Acetobacteraceae</taxon>
        <taxon>Gluconobacter</taxon>
    </lineage>
</organism>
<reference evidence="3" key="1">
    <citation type="journal article" date="2019" name="Int. J. Syst. Evol. Microbiol.">
        <title>The Global Catalogue of Microorganisms (GCM) 10K type strain sequencing project: providing services to taxonomists for standard genome sequencing and annotation.</title>
        <authorList>
            <consortium name="The Broad Institute Genomics Platform"/>
            <consortium name="The Broad Institute Genome Sequencing Center for Infectious Disease"/>
            <person name="Wu L."/>
            <person name="Ma J."/>
        </authorList>
    </citation>
    <scope>NUCLEOTIDE SEQUENCE [LARGE SCALE GENOMIC DNA]</scope>
    <source>
        <strain evidence="3">NBRC 12467</strain>
    </source>
</reference>
<dbReference type="RefSeq" id="WP_141354089.1">
    <property type="nucleotide sequence ID" value="NZ_BARA01000116.1"/>
</dbReference>
<dbReference type="EMBL" id="BSNZ01000005">
    <property type="protein sequence ID" value="GLQ83959.1"/>
    <property type="molecule type" value="Genomic_DNA"/>
</dbReference>
<protein>
    <submittedName>
        <fullName evidence="2">Uncharacterized protein</fullName>
    </submittedName>
</protein>
<comment type="caution">
    <text evidence="2">The sequence shown here is derived from an EMBL/GenBank/DDBJ whole genome shotgun (WGS) entry which is preliminary data.</text>
</comment>
<evidence type="ECO:0000313" key="2">
    <source>
        <dbReference type="EMBL" id="GLQ83959.1"/>
    </source>
</evidence>
<accession>A0AA37SF66</accession>
<evidence type="ECO:0000313" key="3">
    <source>
        <dbReference type="Proteomes" id="UP001156708"/>
    </source>
</evidence>
<feature type="region of interest" description="Disordered" evidence="1">
    <location>
        <begin position="48"/>
        <end position="67"/>
    </location>
</feature>
<sequence>MTISFEALKKQARQESRSGALSYTQALEQLSQRHGFRTFAALKASSAKSSAVHAQGPGPGGSGNARLGEEMVGPIIIGTIRDDPHPISMDQVKAMGGKLFEMSFPTDVKQHYAELVASGKVIHLGDYPKSDAS</sequence>